<evidence type="ECO:0000256" key="2">
    <source>
        <dbReference type="ARBA" id="ARBA00022573"/>
    </source>
</evidence>
<dbReference type="NCBIfam" id="NF012022">
    <property type="entry name" value="PRK15478.1"/>
    <property type="match status" value="1"/>
</dbReference>
<dbReference type="NCBIfam" id="TIGR01466">
    <property type="entry name" value="cobJ_cbiH"/>
    <property type="match status" value="1"/>
</dbReference>
<dbReference type="InterPro" id="IPR014777">
    <property type="entry name" value="4pyrrole_Mease_sub1"/>
</dbReference>
<evidence type="ECO:0000256" key="1">
    <source>
        <dbReference type="ARBA" id="ARBA00004953"/>
    </source>
</evidence>
<dbReference type="Gene3D" id="3.30.950.10">
    <property type="entry name" value="Methyltransferase, Cobalt-precorrin-4 Transmethylase, Domain 2"/>
    <property type="match status" value="1"/>
</dbReference>
<dbReference type="CDD" id="cd11646">
    <property type="entry name" value="Precorrin_3B_C17_MT"/>
    <property type="match status" value="1"/>
</dbReference>
<feature type="domain" description="Tetrapyrrole methylase" evidence="7">
    <location>
        <begin position="1"/>
        <end position="208"/>
    </location>
</feature>
<sequence>MLYVVGIGPGGLDMMTFEARRAIEESDIVVGYKTYTHLMKELIKDKTVIKTGMCKEIERCTTALELAQEGKTVSIISSGDAGVYGMAGLILEMVTRQKWDVEVKVIPGMTASIAAASVLGAPLMHDFCHISLSDLLTPWEVIEQRVKSAAEADFVVCFYNPRSRGREGHLKRAFELMAPFVDGKTPVGIVKEAGRRKEEKWITTFEEMDFELVDMRTLVIVGNKSTYIENGLMVTPRGYEVARDDAADESAPVEETTTDAELAGEAQ</sequence>
<dbReference type="PANTHER" id="PTHR47036">
    <property type="entry name" value="COBALT-FACTOR III C(17)-METHYLTRANSFERASE-RELATED"/>
    <property type="match status" value="1"/>
</dbReference>
<comment type="pathway">
    <text evidence="1">Cofactor biosynthesis; adenosylcobalamin biosynthesis.</text>
</comment>
<evidence type="ECO:0000313" key="8">
    <source>
        <dbReference type="EMBL" id="MCA2017140.1"/>
    </source>
</evidence>
<dbReference type="InterPro" id="IPR035996">
    <property type="entry name" value="4pyrrol_Methylase_sf"/>
</dbReference>
<evidence type="ECO:0000313" key="9">
    <source>
        <dbReference type="Proteomes" id="UP001199044"/>
    </source>
</evidence>
<feature type="region of interest" description="Disordered" evidence="6">
    <location>
        <begin position="243"/>
        <end position="267"/>
    </location>
</feature>
<dbReference type="Pfam" id="PF00590">
    <property type="entry name" value="TP_methylase"/>
    <property type="match status" value="1"/>
</dbReference>
<dbReference type="InterPro" id="IPR051810">
    <property type="entry name" value="Precorrin_MeTrfase"/>
</dbReference>
<accession>A0ABS7YN93</accession>
<gene>
    <name evidence="8" type="ORF">LDJ79_13520</name>
</gene>
<organism evidence="8 9">
    <name type="scientific">Vibrio tritonius</name>
    <dbReference type="NCBI Taxonomy" id="1435069"/>
    <lineage>
        <taxon>Bacteria</taxon>
        <taxon>Pseudomonadati</taxon>
        <taxon>Pseudomonadota</taxon>
        <taxon>Gammaproteobacteria</taxon>
        <taxon>Vibrionales</taxon>
        <taxon>Vibrionaceae</taxon>
        <taxon>Vibrio</taxon>
    </lineage>
</organism>
<dbReference type="InterPro" id="IPR000878">
    <property type="entry name" value="4pyrrol_Mease"/>
</dbReference>
<keyword evidence="5" id="KW-0949">S-adenosyl-L-methionine</keyword>
<name>A0ABS7YN93_9VIBR</name>
<dbReference type="Gene3D" id="3.40.1010.10">
    <property type="entry name" value="Cobalt-precorrin-4 Transmethylase, Domain 1"/>
    <property type="match status" value="1"/>
</dbReference>
<dbReference type="InterPro" id="IPR006363">
    <property type="entry name" value="Cbl_synth_CobJ/CibH_dom"/>
</dbReference>
<evidence type="ECO:0000256" key="3">
    <source>
        <dbReference type="ARBA" id="ARBA00022603"/>
    </source>
</evidence>
<evidence type="ECO:0000256" key="5">
    <source>
        <dbReference type="ARBA" id="ARBA00022691"/>
    </source>
</evidence>
<protein>
    <submittedName>
        <fullName evidence="8">Precorrin-3B C(17)-methyltransferase</fullName>
    </submittedName>
</protein>
<dbReference type="InterPro" id="IPR014776">
    <property type="entry name" value="4pyrrole_Mease_sub2"/>
</dbReference>
<dbReference type="PANTHER" id="PTHR47036:SF1">
    <property type="entry name" value="COBALT-FACTOR III C(17)-METHYLTRANSFERASE-RELATED"/>
    <property type="match status" value="1"/>
</dbReference>
<keyword evidence="9" id="KW-1185">Reference proteome</keyword>
<evidence type="ECO:0000259" key="7">
    <source>
        <dbReference type="Pfam" id="PF00590"/>
    </source>
</evidence>
<dbReference type="EMBL" id="JAIWIU010000092">
    <property type="protein sequence ID" value="MCA2017140.1"/>
    <property type="molecule type" value="Genomic_DNA"/>
</dbReference>
<keyword evidence="4" id="KW-0808">Transferase</keyword>
<feature type="compositionally biased region" description="Acidic residues" evidence="6">
    <location>
        <begin position="246"/>
        <end position="258"/>
    </location>
</feature>
<dbReference type="Proteomes" id="UP001199044">
    <property type="component" value="Unassembled WGS sequence"/>
</dbReference>
<comment type="caution">
    <text evidence="8">The sequence shown here is derived from an EMBL/GenBank/DDBJ whole genome shotgun (WGS) entry which is preliminary data.</text>
</comment>
<dbReference type="RefSeq" id="WP_082712391.1">
    <property type="nucleotide sequence ID" value="NZ_AP014636.1"/>
</dbReference>
<keyword evidence="3" id="KW-0489">Methyltransferase</keyword>
<evidence type="ECO:0000256" key="6">
    <source>
        <dbReference type="SAM" id="MobiDB-lite"/>
    </source>
</evidence>
<dbReference type="SUPFAM" id="SSF53790">
    <property type="entry name" value="Tetrapyrrole methylase"/>
    <property type="match status" value="1"/>
</dbReference>
<keyword evidence="2" id="KW-0169">Cobalamin biosynthesis</keyword>
<proteinExistence type="predicted"/>
<reference evidence="9" key="1">
    <citation type="submission" date="2023-07" db="EMBL/GenBank/DDBJ databases">
        <title>Molecular identification of indigenous halophilic bacteria isolated from red sea cost, biodegradation of synthetic dyes and assessment of degraded metabolite toxicity.</title>
        <authorList>
            <person name="Chaieb K."/>
            <person name="Altayb H.N."/>
        </authorList>
    </citation>
    <scope>NUCLEOTIDE SEQUENCE [LARGE SCALE GENOMIC DNA]</scope>
    <source>
        <strain evidence="9">K20</strain>
    </source>
</reference>
<evidence type="ECO:0000256" key="4">
    <source>
        <dbReference type="ARBA" id="ARBA00022679"/>
    </source>
</evidence>